<feature type="region of interest" description="Disordered" evidence="1">
    <location>
        <begin position="556"/>
        <end position="592"/>
    </location>
</feature>
<feature type="compositionally biased region" description="Basic residues" evidence="1">
    <location>
        <begin position="1149"/>
        <end position="1178"/>
    </location>
</feature>
<feature type="compositionally biased region" description="Polar residues" evidence="1">
    <location>
        <begin position="952"/>
        <end position="968"/>
    </location>
</feature>
<feature type="compositionally biased region" description="Low complexity" evidence="1">
    <location>
        <begin position="574"/>
        <end position="588"/>
    </location>
</feature>
<proteinExistence type="predicted"/>
<feature type="compositionally biased region" description="Acidic residues" evidence="1">
    <location>
        <begin position="1564"/>
        <end position="1595"/>
    </location>
</feature>
<dbReference type="PROSITE" id="PS51038">
    <property type="entry name" value="BAH"/>
    <property type="match status" value="1"/>
</dbReference>
<dbReference type="CDD" id="cd04714">
    <property type="entry name" value="BAH_BAHCC1"/>
    <property type="match status" value="1"/>
</dbReference>
<feature type="domain" description="BAH" evidence="2">
    <location>
        <begin position="1819"/>
        <end position="1944"/>
    </location>
</feature>
<feature type="compositionally biased region" description="Polar residues" evidence="1">
    <location>
        <begin position="1098"/>
        <end position="1115"/>
    </location>
</feature>
<feature type="compositionally biased region" description="Basic residues" evidence="1">
    <location>
        <begin position="1029"/>
        <end position="1041"/>
    </location>
</feature>
<feature type="compositionally biased region" description="Basic residues" evidence="1">
    <location>
        <begin position="1683"/>
        <end position="1716"/>
    </location>
</feature>
<feature type="region of interest" description="Disordered" evidence="1">
    <location>
        <begin position="1011"/>
        <end position="1190"/>
    </location>
</feature>
<dbReference type="OrthoDB" id="6426227at2759"/>
<feature type="compositionally biased region" description="Basic and acidic residues" evidence="1">
    <location>
        <begin position="1052"/>
        <end position="1073"/>
    </location>
</feature>
<feature type="compositionally biased region" description="Basic and acidic residues" evidence="1">
    <location>
        <begin position="1721"/>
        <end position="1730"/>
    </location>
</feature>
<evidence type="ECO:0000313" key="4">
    <source>
        <dbReference type="Proteomes" id="UP000291343"/>
    </source>
</evidence>
<dbReference type="InterPro" id="IPR056841">
    <property type="entry name" value="TNRC18_BAHCC1-like_SH3"/>
</dbReference>
<evidence type="ECO:0000259" key="2">
    <source>
        <dbReference type="PROSITE" id="PS51038"/>
    </source>
</evidence>
<dbReference type="Pfam" id="PF24912">
    <property type="entry name" value="SH3_TNRC18"/>
    <property type="match status" value="1"/>
</dbReference>
<feature type="region of interest" description="Disordered" evidence="1">
    <location>
        <begin position="1543"/>
        <end position="1775"/>
    </location>
</feature>
<keyword evidence="4" id="KW-1185">Reference proteome</keyword>
<dbReference type="InterPro" id="IPR043151">
    <property type="entry name" value="BAH_sf"/>
</dbReference>
<dbReference type="Pfam" id="PF01426">
    <property type="entry name" value="BAH"/>
    <property type="match status" value="1"/>
</dbReference>
<feature type="compositionally biased region" description="Basic and acidic residues" evidence="1">
    <location>
        <begin position="1596"/>
        <end position="1630"/>
    </location>
</feature>
<comment type="caution">
    <text evidence="3">The sequence shown here is derived from an EMBL/GenBank/DDBJ whole genome shotgun (WGS) entry which is preliminary data.</text>
</comment>
<feature type="region of interest" description="Disordered" evidence="1">
    <location>
        <begin position="873"/>
        <end position="900"/>
    </location>
</feature>
<accession>A0A482XKV9</accession>
<sequence length="1947" mass="214227">MKKKSEGKNNLQTEKGKRVVEKRKSLVEKKVKYQVYRKKVSCEKIEKLREIFCKGKENQRRKAQCVLVGVGRGFTDDDDYDDAVLSPHNLSTAHSAHTLRCAQFGNVAASLPKNRVPSQAGGGQAGVGGIAGLLATTAMLDPSTGGLRVPPGRQLWAPHPAPTEAAAVYSLFQQEHQQHQTLVATPHRFATPNTAATYPCGTAALLASVHPQKDVITSNYSPITLKPKLAKKRSWDDVVKVEPAPAKSPCSCPNAVKKVETAASSRSTPVSLSLVKKEPIGTPTTPCQVAEVTTSVRVKQEISESSITTGASGIPVGIAVARQRNLDNGRSRGETPPTAAHHVPPPMAQPTILQPPPLLLAGCDDRSMWSMPHTGPHWQYPPMEPSIPVGFQLVRDPMTGQLLLIPPTNVGVMLPCDMTSAAKTTHVSSAHQPLLASNPGLTLIQQLSTLANPTQFSTGSLLIQHISGSNTVPHTLLPHQSTGSVLISTQQLNTEPPQLINTATAHAQHSTAVMQLGGNAALQPSPTAAQQCSSAAVSHQLTESHVTTSTSTTLMTQSHTPAQITLPQPPPPQQQLTQQATNQQQQQPSVNTLSISTTTTTTTVQQESLAVSADLPAAHAQSAVQPNMTSQIPAVQPDVPNQQAVMTSAVASQPQAIVATVAPVQLHAETQCGSDDNDSQPDIVVEKKSQGTSPVSCLNGYSGDELDATSDCDVADESQDATFQDAGNQTESLSPAIDNAPETPFTTNGDSVDTTSCSTVADKVETSSCTPVENSCTTEATSCSSVATSCSTDDSKVEAQQLNSCSTVETTVVDDTMQLNGLELLSYSIEKFATRLTSASVDNQTDCNQIALEKVVSIETDNGASVKSEIEMEVKEEDDKEEGGAFLSETAAEEDKDTKEEFGRKFDGLSLLLSALAHQRDVESEDTSSLEPKKESTVPAHRRMMPKFTKPPQESTSAVCTVSPSYKSTDSDEEFRRLIATSKKHLLSSSCDQAEQSMRSQLAELRKLYREKQRELSKLSPTASSSIRRFLRRSRPGRRPRGGSTHNSSETASDKDKSVERLRSTSPKAREGDLSPPVLEPWSALPHCSDSRIPPVLTPSSNQLTASDATLQDTPRTPRNEWTYDRDTACKSPPTLSPIASSLPPHSSSSKKRKVGRPKKRDDHHHHHHNHHHHHRDHHRDDSPPVAKKARCSKNALVGLLLGPGAKNRIAQMATAQHSPTPTPAANDVNKPHKIRPKLKAEVKMKLWCEEEDGMEWTNISEESKMTSPLHMKFAHRRSSVPPEGQSTVTVSQQPTPKLAGNGMRRPVKSKSLPGVQAKANKLNKEKQAAQVMHKRRSLPAMSSSNQKTSEISPICISMADLDTVECRLTVAALEAGLPRRVLVAKGGLLYAGELAEIQAPDLYSITLDGERAHRPHIYTQEEVLNDILQEVKLSTPPKQGTRLCAFWSQQYRCLYPGTVSSNQYADQKFVCVEFDDGDDGRISLDDIRLLPHDYPVVEYDPNPLLTLGKRKRRISTASSEHSTKTYVTAEHTLDGSLEEVDEEEIHERDAAIAEDDIHKTIEGEEEEEDEEEDDNEEETEIIVDVETVDVEPEDGGEKFEVKKDEEQNVESDNEKKLKNKTEEESKEESSGICVDNIQEEKTQQTANVPSEEEKERRRLKKKRREKHRLETEGREEDGVGVVHKKKKKHRECCNKPHHHHKHKHHKHRHHKHRHSYGSETNKEEGDENRMSQTKVTEGRSIDRPHSKPLQADTTNTKQTVHKKQHRDRQNSVEGAKSKMAAFLPAKQLWQWLGKGYKRPGAKGRCRKEFYKSIHRQNETISVGDCAVFLSTGRPDRPFIGRIESMWSSWTHNMVVKVKWFYHPEETAGCPDQLTYPGALFESPHNDENDVQTISHKCEVLNLGAYKDWLSGDPERVETIYEHNDIYYLAGYYDPTTLHLTFEPGVI</sequence>
<feature type="compositionally biased region" description="Basic and acidic residues" evidence="1">
    <location>
        <begin position="1116"/>
        <end position="1129"/>
    </location>
</feature>
<feature type="compositionally biased region" description="Basic residues" evidence="1">
    <location>
        <begin position="1658"/>
        <end position="1667"/>
    </location>
</feature>
<dbReference type="GO" id="GO:0003682">
    <property type="term" value="F:chromatin binding"/>
    <property type="evidence" value="ECO:0007669"/>
    <property type="project" value="InterPro"/>
</dbReference>
<dbReference type="Gene3D" id="2.30.30.140">
    <property type="match status" value="1"/>
</dbReference>
<evidence type="ECO:0000256" key="1">
    <source>
        <dbReference type="SAM" id="MobiDB-lite"/>
    </source>
</evidence>
<dbReference type="InterPro" id="IPR001025">
    <property type="entry name" value="BAH_dom"/>
</dbReference>
<feature type="region of interest" description="Disordered" evidence="1">
    <location>
        <begin position="725"/>
        <end position="752"/>
    </location>
</feature>
<evidence type="ECO:0000313" key="3">
    <source>
        <dbReference type="EMBL" id="RZF46725.1"/>
    </source>
</evidence>
<dbReference type="Gene3D" id="2.30.30.490">
    <property type="match status" value="1"/>
</dbReference>
<dbReference type="Proteomes" id="UP000291343">
    <property type="component" value="Unassembled WGS sequence"/>
</dbReference>
<feature type="compositionally biased region" description="Basic and acidic residues" evidence="1">
    <location>
        <begin position="1737"/>
        <end position="1746"/>
    </location>
</feature>
<dbReference type="PANTHER" id="PTHR12505:SF24">
    <property type="entry name" value="PROTEIN WINGED EYE"/>
    <property type="match status" value="1"/>
</dbReference>
<organism evidence="3 4">
    <name type="scientific">Laodelphax striatellus</name>
    <name type="common">Small brown planthopper</name>
    <name type="synonym">Delphax striatella</name>
    <dbReference type="NCBI Taxonomy" id="195883"/>
    <lineage>
        <taxon>Eukaryota</taxon>
        <taxon>Metazoa</taxon>
        <taxon>Ecdysozoa</taxon>
        <taxon>Arthropoda</taxon>
        <taxon>Hexapoda</taxon>
        <taxon>Insecta</taxon>
        <taxon>Pterygota</taxon>
        <taxon>Neoptera</taxon>
        <taxon>Paraneoptera</taxon>
        <taxon>Hemiptera</taxon>
        <taxon>Auchenorrhyncha</taxon>
        <taxon>Fulgoroidea</taxon>
        <taxon>Delphacidae</taxon>
        <taxon>Criomorphinae</taxon>
        <taxon>Laodelphax</taxon>
    </lineage>
</organism>
<feature type="compositionally biased region" description="Basic and acidic residues" evidence="1">
    <location>
        <begin position="1546"/>
        <end position="1563"/>
    </location>
</feature>
<protein>
    <recommendedName>
        <fullName evidence="2">BAH domain-containing protein</fullName>
    </recommendedName>
</protein>
<feature type="region of interest" description="Disordered" evidence="1">
    <location>
        <begin position="1279"/>
        <end position="1308"/>
    </location>
</feature>
<feature type="compositionally biased region" description="Low complexity" evidence="1">
    <location>
        <begin position="556"/>
        <end position="566"/>
    </location>
</feature>
<dbReference type="PANTHER" id="PTHR12505">
    <property type="entry name" value="PHD FINGER TRANSCRIPTION FACTOR"/>
    <property type="match status" value="1"/>
</dbReference>
<dbReference type="STRING" id="195883.A0A482XKV9"/>
<reference evidence="3 4" key="1">
    <citation type="journal article" date="2017" name="Gigascience">
        <title>Genome sequence of the small brown planthopper, Laodelphax striatellus.</title>
        <authorList>
            <person name="Zhu J."/>
            <person name="Jiang F."/>
            <person name="Wang X."/>
            <person name="Yang P."/>
            <person name="Bao Y."/>
            <person name="Zhao W."/>
            <person name="Wang W."/>
            <person name="Lu H."/>
            <person name="Wang Q."/>
            <person name="Cui N."/>
            <person name="Li J."/>
            <person name="Chen X."/>
            <person name="Luo L."/>
            <person name="Yu J."/>
            <person name="Kang L."/>
            <person name="Cui F."/>
        </authorList>
    </citation>
    <scope>NUCLEOTIDE SEQUENCE [LARGE SCALE GENOMIC DNA]</scope>
    <source>
        <strain evidence="3">Lst14</strain>
    </source>
</reference>
<feature type="compositionally biased region" description="Polar residues" evidence="1">
    <location>
        <begin position="1285"/>
        <end position="1296"/>
    </location>
</feature>
<name>A0A482XKV9_LAOST</name>
<dbReference type="EMBL" id="QKKF02005739">
    <property type="protein sequence ID" value="RZF46725.1"/>
    <property type="molecule type" value="Genomic_DNA"/>
</dbReference>
<feature type="compositionally biased region" description="Low complexity" evidence="1">
    <location>
        <begin position="1137"/>
        <end position="1148"/>
    </location>
</feature>
<feature type="region of interest" description="Disordered" evidence="1">
    <location>
        <begin position="946"/>
        <end position="973"/>
    </location>
</feature>
<dbReference type="InterPro" id="IPR052429">
    <property type="entry name" value="BAH_domain_protein"/>
</dbReference>
<dbReference type="InParanoid" id="A0A482XKV9"/>
<dbReference type="InterPro" id="IPR048924">
    <property type="entry name" value="BAHCC1-like_Tudor"/>
</dbReference>
<dbReference type="SMR" id="A0A482XKV9"/>
<gene>
    <name evidence="3" type="ORF">LSTR_LSTR002588</name>
</gene>
<dbReference type="Pfam" id="PF21744">
    <property type="entry name" value="BAHCC1-like_Tudor"/>
    <property type="match status" value="1"/>
</dbReference>
<dbReference type="SMART" id="SM00439">
    <property type="entry name" value="BAH"/>
    <property type="match status" value="1"/>
</dbReference>